<dbReference type="EMBL" id="MLAK01000708">
    <property type="protein sequence ID" value="OHT07002.1"/>
    <property type="molecule type" value="Genomic_DNA"/>
</dbReference>
<evidence type="ECO:0000256" key="3">
    <source>
        <dbReference type="ARBA" id="ARBA00022729"/>
    </source>
</evidence>
<evidence type="ECO:0000256" key="2">
    <source>
        <dbReference type="ARBA" id="ARBA00022692"/>
    </source>
</evidence>
<comment type="caution">
    <text evidence="8">The sequence shown here is derived from an EMBL/GenBank/DDBJ whole genome shotgun (WGS) entry which is preliminary data.</text>
</comment>
<gene>
    <name evidence="8" type="ORF">TRFO_24802</name>
</gene>
<reference evidence="8" key="1">
    <citation type="submission" date="2016-10" db="EMBL/GenBank/DDBJ databases">
        <authorList>
            <person name="Benchimol M."/>
            <person name="Almeida L.G."/>
            <person name="Vasconcelos A.T."/>
            <person name="Perreira-Neves A."/>
            <person name="Rosa I.A."/>
            <person name="Tasca T."/>
            <person name="Bogo M.R."/>
            <person name="de Souza W."/>
        </authorList>
    </citation>
    <scope>NUCLEOTIDE SEQUENCE [LARGE SCALE GENOMIC DNA]</scope>
    <source>
        <strain evidence="8">K</strain>
    </source>
</reference>
<dbReference type="InterPro" id="IPR005052">
    <property type="entry name" value="Lectin_leg"/>
</dbReference>
<feature type="signal peptide" evidence="6">
    <location>
        <begin position="1"/>
        <end position="18"/>
    </location>
</feature>
<keyword evidence="5" id="KW-0472">Membrane</keyword>
<keyword evidence="3 6" id="KW-0732">Signal</keyword>
<comment type="subcellular location">
    <subcellularLocation>
        <location evidence="1">Membrane</location>
        <topology evidence="1">Single-pass type I membrane protein</topology>
    </subcellularLocation>
</comment>
<dbReference type="InterPro" id="IPR013320">
    <property type="entry name" value="ConA-like_dom_sf"/>
</dbReference>
<keyword evidence="9" id="KW-1185">Reference proteome</keyword>
<dbReference type="GO" id="GO:0005537">
    <property type="term" value="F:D-mannose binding"/>
    <property type="evidence" value="ECO:0007669"/>
    <property type="project" value="TreeGrafter"/>
</dbReference>
<sequence length="465" mass="53415">MFFLFLSLFVVSEPTSDLTPPFYPNEKNRIGYWDVGGAAIVYDTHIILSPPVQYRKGSIWSTLPIPYGEWSIDFEFNITEGNGGGFAIWLINKHGDDGNFFGGPQSFQGLVFTGSVLEDGEDGNKIKFDLFQSKGSDTFDMEKTRQEQSKSSSTIKTENKPIDLRMHITQNNISLQIRNRNYQNGLENDNFFNRINKNYQNKQNNGNHENIEFINLIQANLTVDLSKAWLGLTAMSDDFTSRVDFYSAKFNVIEYMQKRFQDSKKQQHLSTQNKKVIPTRRVILRNPEFVRMKKEIVYRNEKNGNILSLSDSDQNAKKVDDVLEVCDEFGEVLSQVATYGQLSEFVRKTIVPYTQNWHKRTFKIIESVSTAKSMLTEAFNQTKALIYVFNTTVSEMTTKTDRKIGNLNDLLNTEVFEQDKQDRERLQDVIKPSIFLRVLKYVSIAEISVFAAACLLHLARGEFSV</sequence>
<evidence type="ECO:0000259" key="7">
    <source>
        <dbReference type="PROSITE" id="PS51328"/>
    </source>
</evidence>
<dbReference type="Proteomes" id="UP000179807">
    <property type="component" value="Unassembled WGS sequence"/>
</dbReference>
<proteinExistence type="predicted"/>
<evidence type="ECO:0000256" key="4">
    <source>
        <dbReference type="ARBA" id="ARBA00022989"/>
    </source>
</evidence>
<dbReference type="SUPFAM" id="SSF49899">
    <property type="entry name" value="Concanavalin A-like lectins/glucanases"/>
    <property type="match status" value="1"/>
</dbReference>
<dbReference type="PANTHER" id="PTHR12223">
    <property type="entry name" value="VESICULAR MANNOSE-BINDING LECTIN"/>
    <property type="match status" value="1"/>
</dbReference>
<feature type="chain" id="PRO_5012746390" evidence="6">
    <location>
        <begin position="19"/>
        <end position="465"/>
    </location>
</feature>
<keyword evidence="2" id="KW-0812">Transmembrane</keyword>
<feature type="domain" description="L-type lectin-like" evidence="7">
    <location>
        <begin position="10"/>
        <end position="253"/>
    </location>
</feature>
<dbReference type="OrthoDB" id="10265193at2759"/>
<dbReference type="RefSeq" id="XP_068360138.1">
    <property type="nucleotide sequence ID" value="XM_068503957.1"/>
</dbReference>
<evidence type="ECO:0000256" key="6">
    <source>
        <dbReference type="SAM" id="SignalP"/>
    </source>
</evidence>
<protein>
    <submittedName>
        <fullName evidence="8">Legume-like lectin family protein</fullName>
    </submittedName>
</protein>
<dbReference type="GO" id="GO:0006888">
    <property type="term" value="P:endoplasmic reticulum to Golgi vesicle-mediated transport"/>
    <property type="evidence" value="ECO:0007669"/>
    <property type="project" value="TreeGrafter"/>
</dbReference>
<accession>A0A1J4K7M2</accession>
<dbReference type="VEuPathDB" id="TrichDB:TRFO_24802"/>
<evidence type="ECO:0000256" key="1">
    <source>
        <dbReference type="ARBA" id="ARBA00004479"/>
    </source>
</evidence>
<dbReference type="GeneID" id="94838661"/>
<dbReference type="InterPro" id="IPR051136">
    <property type="entry name" value="Intracellular_Lectin-GPT"/>
</dbReference>
<dbReference type="Pfam" id="PF03388">
    <property type="entry name" value="Lectin_leg-like"/>
    <property type="match status" value="1"/>
</dbReference>
<evidence type="ECO:0000313" key="8">
    <source>
        <dbReference type="EMBL" id="OHT07002.1"/>
    </source>
</evidence>
<dbReference type="Gene3D" id="2.60.120.200">
    <property type="match status" value="1"/>
</dbReference>
<dbReference type="GO" id="GO:0005789">
    <property type="term" value="C:endoplasmic reticulum membrane"/>
    <property type="evidence" value="ECO:0007669"/>
    <property type="project" value="TreeGrafter"/>
</dbReference>
<dbReference type="GO" id="GO:0000139">
    <property type="term" value="C:Golgi membrane"/>
    <property type="evidence" value="ECO:0007669"/>
    <property type="project" value="TreeGrafter"/>
</dbReference>
<evidence type="ECO:0000313" key="9">
    <source>
        <dbReference type="Proteomes" id="UP000179807"/>
    </source>
</evidence>
<evidence type="ECO:0000256" key="5">
    <source>
        <dbReference type="ARBA" id="ARBA00023136"/>
    </source>
</evidence>
<keyword evidence="4" id="KW-1133">Transmembrane helix</keyword>
<organism evidence="8 9">
    <name type="scientific">Tritrichomonas foetus</name>
    <dbReference type="NCBI Taxonomy" id="1144522"/>
    <lineage>
        <taxon>Eukaryota</taxon>
        <taxon>Metamonada</taxon>
        <taxon>Parabasalia</taxon>
        <taxon>Tritrichomonadida</taxon>
        <taxon>Tritrichomonadidae</taxon>
        <taxon>Tritrichomonas</taxon>
    </lineage>
</organism>
<name>A0A1J4K7M2_9EUKA</name>
<dbReference type="CDD" id="cd07308">
    <property type="entry name" value="lectin_leg-like"/>
    <property type="match status" value="1"/>
</dbReference>
<dbReference type="GO" id="GO:0030134">
    <property type="term" value="C:COPII-coated ER to Golgi transport vesicle"/>
    <property type="evidence" value="ECO:0007669"/>
    <property type="project" value="TreeGrafter"/>
</dbReference>
<dbReference type="GO" id="GO:0005793">
    <property type="term" value="C:endoplasmic reticulum-Golgi intermediate compartment"/>
    <property type="evidence" value="ECO:0007669"/>
    <property type="project" value="TreeGrafter"/>
</dbReference>
<dbReference type="PROSITE" id="PS51328">
    <property type="entry name" value="L_LECTIN_LIKE"/>
    <property type="match status" value="1"/>
</dbReference>
<dbReference type="PANTHER" id="PTHR12223:SF28">
    <property type="entry name" value="LECTIN, MANNOSE BINDING 1 LIKE"/>
    <property type="match status" value="1"/>
</dbReference>
<dbReference type="AlphaFoldDB" id="A0A1J4K7M2"/>